<proteinExistence type="predicted"/>
<keyword evidence="2" id="KW-0067">ATP-binding</keyword>
<keyword evidence="4" id="KW-0436">Ligase</keyword>
<dbReference type="Gene3D" id="3.40.50.12780">
    <property type="entry name" value="N-terminal domain of ligase-like"/>
    <property type="match status" value="1"/>
</dbReference>
<dbReference type="SUPFAM" id="SSF56801">
    <property type="entry name" value="Acetyl-CoA synthetase-like"/>
    <property type="match status" value="1"/>
</dbReference>
<dbReference type="InterPro" id="IPR042099">
    <property type="entry name" value="ANL_N_sf"/>
</dbReference>
<keyword evidence="1" id="KW-0547">Nucleotide-binding</keyword>
<evidence type="ECO:0000313" key="5">
    <source>
        <dbReference type="Proteomes" id="UP000243579"/>
    </source>
</evidence>
<dbReference type="GO" id="GO:0005783">
    <property type="term" value="C:endoplasmic reticulum"/>
    <property type="evidence" value="ECO:0007669"/>
    <property type="project" value="TreeGrafter"/>
</dbReference>
<name>A0A1V9YF94_ACHHY</name>
<evidence type="ECO:0000259" key="3">
    <source>
        <dbReference type="Pfam" id="PF00501"/>
    </source>
</evidence>
<dbReference type="InterPro" id="IPR000873">
    <property type="entry name" value="AMP-dep_synth/lig_dom"/>
</dbReference>
<feature type="domain" description="AMP-dependent synthetase/ligase" evidence="3">
    <location>
        <begin position="42"/>
        <end position="487"/>
    </location>
</feature>
<dbReference type="PANTHER" id="PTHR43272:SF33">
    <property type="entry name" value="AMP-BINDING DOMAIN-CONTAINING PROTEIN-RELATED"/>
    <property type="match status" value="1"/>
</dbReference>
<organism evidence="4 5">
    <name type="scientific">Achlya hypogyna</name>
    <name type="common">Oomycete</name>
    <name type="synonym">Protoachlya hypogyna</name>
    <dbReference type="NCBI Taxonomy" id="1202772"/>
    <lineage>
        <taxon>Eukaryota</taxon>
        <taxon>Sar</taxon>
        <taxon>Stramenopiles</taxon>
        <taxon>Oomycota</taxon>
        <taxon>Saprolegniomycetes</taxon>
        <taxon>Saprolegniales</taxon>
        <taxon>Achlyaceae</taxon>
        <taxon>Achlya</taxon>
    </lineage>
</organism>
<dbReference type="GO" id="GO:0016020">
    <property type="term" value="C:membrane"/>
    <property type="evidence" value="ECO:0007669"/>
    <property type="project" value="TreeGrafter"/>
</dbReference>
<protein>
    <submittedName>
        <fullName evidence="4">Long-chain-fatty-acid--CoA ligase</fullName>
    </submittedName>
</protein>
<gene>
    <name evidence="4" type="ORF">ACHHYP_13449</name>
</gene>
<dbReference type="Pfam" id="PF00501">
    <property type="entry name" value="AMP-binding"/>
    <property type="match status" value="1"/>
</dbReference>
<evidence type="ECO:0000256" key="2">
    <source>
        <dbReference type="ARBA" id="ARBA00022840"/>
    </source>
</evidence>
<dbReference type="STRING" id="1202772.A0A1V9YF94"/>
<keyword evidence="5" id="KW-1185">Reference proteome</keyword>
<reference evidence="4 5" key="1">
    <citation type="journal article" date="2014" name="Genome Biol. Evol.">
        <title>The secreted proteins of Achlya hypogyna and Thraustotheca clavata identify the ancestral oomycete secretome and reveal gene acquisitions by horizontal gene transfer.</title>
        <authorList>
            <person name="Misner I."/>
            <person name="Blouin N."/>
            <person name="Leonard G."/>
            <person name="Richards T.A."/>
            <person name="Lane C.E."/>
        </authorList>
    </citation>
    <scope>NUCLEOTIDE SEQUENCE [LARGE SCALE GENOMIC DNA]</scope>
    <source>
        <strain evidence="4 5">ATCC 48635</strain>
    </source>
</reference>
<dbReference type="OrthoDB" id="189102at2759"/>
<dbReference type="Proteomes" id="UP000243579">
    <property type="component" value="Unassembled WGS sequence"/>
</dbReference>
<accession>A0A1V9YF94</accession>
<dbReference type="PANTHER" id="PTHR43272">
    <property type="entry name" value="LONG-CHAIN-FATTY-ACID--COA LIGASE"/>
    <property type="match status" value="1"/>
</dbReference>
<evidence type="ECO:0000313" key="4">
    <source>
        <dbReference type="EMBL" id="OQR84380.1"/>
    </source>
</evidence>
<comment type="caution">
    <text evidence="4">The sequence shown here is derived from an EMBL/GenBank/DDBJ whole genome shotgun (WGS) entry which is preliminary data.</text>
</comment>
<dbReference type="GO" id="GO:0004467">
    <property type="term" value="F:long-chain fatty acid-CoA ligase activity"/>
    <property type="evidence" value="ECO:0007669"/>
    <property type="project" value="TreeGrafter"/>
</dbReference>
<evidence type="ECO:0000256" key="1">
    <source>
        <dbReference type="ARBA" id="ARBA00022741"/>
    </source>
</evidence>
<dbReference type="EMBL" id="JNBR01001875">
    <property type="protein sequence ID" value="OQR84380.1"/>
    <property type="molecule type" value="Genomic_DNA"/>
</dbReference>
<dbReference type="PROSITE" id="PS00455">
    <property type="entry name" value="AMP_BINDING"/>
    <property type="match status" value="1"/>
</dbReference>
<dbReference type="GO" id="GO:0005524">
    <property type="term" value="F:ATP binding"/>
    <property type="evidence" value="ECO:0007669"/>
    <property type="project" value="UniProtKB-KW"/>
</dbReference>
<dbReference type="AlphaFoldDB" id="A0A1V9YF94"/>
<dbReference type="InterPro" id="IPR020845">
    <property type="entry name" value="AMP-binding_CS"/>
</dbReference>
<sequence>MSGAIVAPTNYSRHGPDGVYRSLPPSTTLDVMTLLANLQRTVAACPEQPFLGHRPIDNKVAGPYQWQTYAASYGRVQRIAAGLWRELLVEPTADGHRFLGIYMKNRPEWVLAQYGAFYAGASVVPIYDTLGATSTTFILNQTHLATVVCTTAEISNLLARAPSCPHLRHIVLCDVAAADASLHEAAAGLGLRLWTLAAVETSGGFEPRSAATLHADDMAMLMYTSGTTGDPKGVPMTHGNLNASRYGSFDGLFAAPHLHALLANHPVALSFLPMAHVAEQGLQIGLISVGGALGFYQGDTLKLLEDVQALRPTIFLGVPRLLNKIHDKVVESALEAGGVKAWLFRKALDAKLANLQQGYVTHGVYDVVVFNKLKAALGLDRCQLLLTGAAPLAPNVLSFYRVALGCTCTEMYGQTETGGASTMTDPRDLDAGTVGAPIAGAEIKLVSVPDMGYNDSDTTHGEGDNAIAVRGRGEVCFRGPAVFSGYFKEPEKTAEAIDADGWLHSGDIGVWTTDGRLKIVDRKKNIFKLSQGEYVAPEKIENAIQGSSYVAQSFPPLDAGGRRGARRSGLAKLAASLKITGTLQDWCVSPEVVKTVLADIQRVGKAAGLFGFETIRAVHLEPTPFSIENNLLTPTLKLKRHDATKTYAGKIDVLYAAAG</sequence>